<sequence length="273" mass="30306">STDSSASNSSVVAPPARSLTPAPTNAEPADTSGEPTDVSDESEELLERERKELLRSVDESDHPSCDWEIDGNCAACRFMDYRRTCINALTIHKIKKTDIADIMAIIGVFAPQMPTCRMQEFFSLEQLKVISGPGPELPDVNVDDEKVMKAVRLYLKKRGDEAEVPSVGGNKKTRIMLETLLEYLPLKTNNRVSESTFTVKYVGPIVQAYVDSSDITSDFPNTSSTTQIQQNMGADRPDIRAKAMEREIMWGEVTGPIQARVNAKNLWDTFKLT</sequence>
<protein>
    <submittedName>
        <fullName evidence="2">Uncharacterized protein</fullName>
    </submittedName>
</protein>
<name>A0A9P6FKN0_9FUNG</name>
<accession>A0A9P6FKN0</accession>
<organism evidence="2 3">
    <name type="scientific">Lunasporangiospora selenospora</name>
    <dbReference type="NCBI Taxonomy" id="979761"/>
    <lineage>
        <taxon>Eukaryota</taxon>
        <taxon>Fungi</taxon>
        <taxon>Fungi incertae sedis</taxon>
        <taxon>Mucoromycota</taxon>
        <taxon>Mortierellomycotina</taxon>
        <taxon>Mortierellomycetes</taxon>
        <taxon>Mortierellales</taxon>
        <taxon>Mortierellaceae</taxon>
        <taxon>Lunasporangiospora</taxon>
    </lineage>
</organism>
<comment type="caution">
    <text evidence="2">The sequence shown here is derived from an EMBL/GenBank/DDBJ whole genome shotgun (WGS) entry which is preliminary data.</text>
</comment>
<evidence type="ECO:0000256" key="1">
    <source>
        <dbReference type="SAM" id="MobiDB-lite"/>
    </source>
</evidence>
<evidence type="ECO:0000313" key="2">
    <source>
        <dbReference type="EMBL" id="KAF9573381.1"/>
    </source>
</evidence>
<feature type="non-terminal residue" evidence="2">
    <location>
        <position position="1"/>
    </location>
</feature>
<dbReference type="EMBL" id="JAABOA010005805">
    <property type="protein sequence ID" value="KAF9573381.1"/>
    <property type="molecule type" value="Genomic_DNA"/>
</dbReference>
<reference evidence="2" key="1">
    <citation type="journal article" date="2020" name="Fungal Divers.">
        <title>Resolving the Mortierellaceae phylogeny through synthesis of multi-gene phylogenetics and phylogenomics.</title>
        <authorList>
            <person name="Vandepol N."/>
            <person name="Liber J."/>
            <person name="Desiro A."/>
            <person name="Na H."/>
            <person name="Kennedy M."/>
            <person name="Barry K."/>
            <person name="Grigoriev I.V."/>
            <person name="Miller A.N."/>
            <person name="O'Donnell K."/>
            <person name="Stajich J.E."/>
            <person name="Bonito G."/>
        </authorList>
    </citation>
    <scope>NUCLEOTIDE SEQUENCE</scope>
    <source>
        <strain evidence="2">KOD1015</strain>
    </source>
</reference>
<dbReference type="AlphaFoldDB" id="A0A9P6FKN0"/>
<feature type="region of interest" description="Disordered" evidence="1">
    <location>
        <begin position="1"/>
        <end position="47"/>
    </location>
</feature>
<proteinExistence type="predicted"/>
<dbReference type="Proteomes" id="UP000780801">
    <property type="component" value="Unassembled WGS sequence"/>
</dbReference>
<keyword evidence="3" id="KW-1185">Reference proteome</keyword>
<dbReference type="OrthoDB" id="2277177at2759"/>
<evidence type="ECO:0000313" key="3">
    <source>
        <dbReference type="Proteomes" id="UP000780801"/>
    </source>
</evidence>
<gene>
    <name evidence="2" type="ORF">BGW38_008440</name>
</gene>
<feature type="compositionally biased region" description="Low complexity" evidence="1">
    <location>
        <begin position="1"/>
        <end position="18"/>
    </location>
</feature>
<feature type="non-terminal residue" evidence="2">
    <location>
        <position position="273"/>
    </location>
</feature>